<evidence type="ECO:0000313" key="1">
    <source>
        <dbReference type="EMBL" id="CAL6011366.1"/>
    </source>
</evidence>
<reference evidence="1 2" key="1">
    <citation type="submission" date="2024-07" db="EMBL/GenBank/DDBJ databases">
        <authorList>
            <person name="Akdeniz Z."/>
        </authorList>
    </citation>
    <scope>NUCLEOTIDE SEQUENCE [LARGE SCALE GENOMIC DNA]</scope>
</reference>
<protein>
    <submittedName>
        <fullName evidence="1">Hypothetical_protein</fullName>
    </submittedName>
</protein>
<accession>A0ABP1IA77</accession>
<dbReference type="Proteomes" id="UP001642409">
    <property type="component" value="Unassembled WGS sequence"/>
</dbReference>
<gene>
    <name evidence="1" type="ORF">HINF_LOCUS22744</name>
</gene>
<organism evidence="1 2">
    <name type="scientific">Hexamita inflata</name>
    <dbReference type="NCBI Taxonomy" id="28002"/>
    <lineage>
        <taxon>Eukaryota</taxon>
        <taxon>Metamonada</taxon>
        <taxon>Diplomonadida</taxon>
        <taxon>Hexamitidae</taxon>
        <taxon>Hexamitinae</taxon>
        <taxon>Hexamita</taxon>
    </lineage>
</organism>
<keyword evidence="2" id="KW-1185">Reference proteome</keyword>
<proteinExistence type="predicted"/>
<evidence type="ECO:0000313" key="2">
    <source>
        <dbReference type="Proteomes" id="UP001642409"/>
    </source>
</evidence>
<name>A0ABP1IA77_9EUKA</name>
<comment type="caution">
    <text evidence="1">The sequence shown here is derived from an EMBL/GenBank/DDBJ whole genome shotgun (WGS) entry which is preliminary data.</text>
</comment>
<dbReference type="EMBL" id="CAXDID020000064">
    <property type="protein sequence ID" value="CAL6011366.1"/>
    <property type="molecule type" value="Genomic_DNA"/>
</dbReference>
<sequence>MFLYYKRVLQLLTIQHHQINGNTFHFTISQTPFHFNTSAENAFRLFGQYLNPAVVQRLVACTGPKVALKQPCGQFDEAYFWTFMNTLLVMFISPRRSLQEYWADDEILNNAYVKKMGSQDQFALVHGCISWEEDDGDLGRNWLQEQIITTVQNQMLASHVEKAGRFLEDSWNGFESQVKENDPKEFPYLHLPIHSDVFQKTVLQQKQQTKYYRRVLKQEQPLTEKQVKNINQMKTQDEHYKQLIAYIQFDHKIVRPQAQQFVYCLQVCIINSFLIFRQRCSEPKDNQKQEQNRQPSIRDYIQLLIKQIEPKSNKAKKEAKIQNEVNRILNYHQLIPMNKLQPDKKQMPDALVTFVKRSRTFNAVVESVYVQNIKLNIVWNNKPAMSTQIMSEDKSYYIEITHTTILARIQGRKVFVKLSFSVQRVKQIEPKTSWINKKAKVQTNMNQILNGTEIKEQNMIDPKISCCICKVRSHYQCSCGVGLCLKCQARHCLEQQQAYFSCVNHE</sequence>